<sequence length="193" mass="22045">MARKPETWCRAFFSHGYACEVVENGVAEYFNGMIKQIRKKHLLTMLEEIRVLLMKRFFHQGYEVAKWKGNCGANIQLNIDEFGKYMRLWTVVPSGGDVSETRDAAPPLVSESSDQDGGPIVSPMKRTNMMVRKGGKTKVFGSRNKTPKKTHNGKKYKIQVKEDFSLTCDEDFDDIFTHTPNGKQAMSQRKEDV</sequence>
<protein>
    <submittedName>
        <fullName evidence="2">Uncharacterized protein</fullName>
    </submittedName>
</protein>
<keyword evidence="3" id="KW-1185">Reference proteome</keyword>
<dbReference type="AlphaFoldDB" id="A0AA35Z5E4"/>
<feature type="region of interest" description="Disordered" evidence="1">
    <location>
        <begin position="99"/>
        <end position="123"/>
    </location>
</feature>
<dbReference type="EMBL" id="OX465081">
    <property type="protein sequence ID" value="CAI9285812.1"/>
    <property type="molecule type" value="Genomic_DNA"/>
</dbReference>
<proteinExistence type="predicted"/>
<evidence type="ECO:0000313" key="3">
    <source>
        <dbReference type="Proteomes" id="UP001177003"/>
    </source>
</evidence>
<dbReference type="Proteomes" id="UP001177003">
    <property type="component" value="Chromosome 5"/>
</dbReference>
<gene>
    <name evidence="2" type="ORF">LSALG_LOCUS25267</name>
</gene>
<name>A0AA35Z5E4_LACSI</name>
<evidence type="ECO:0000313" key="2">
    <source>
        <dbReference type="EMBL" id="CAI9285812.1"/>
    </source>
</evidence>
<accession>A0AA35Z5E4</accession>
<reference evidence="2" key="1">
    <citation type="submission" date="2023-04" db="EMBL/GenBank/DDBJ databases">
        <authorList>
            <person name="Vijverberg K."/>
            <person name="Xiong W."/>
            <person name="Schranz E."/>
        </authorList>
    </citation>
    <scope>NUCLEOTIDE SEQUENCE</scope>
</reference>
<evidence type="ECO:0000256" key="1">
    <source>
        <dbReference type="SAM" id="MobiDB-lite"/>
    </source>
</evidence>
<organism evidence="2 3">
    <name type="scientific">Lactuca saligna</name>
    <name type="common">Willowleaf lettuce</name>
    <dbReference type="NCBI Taxonomy" id="75948"/>
    <lineage>
        <taxon>Eukaryota</taxon>
        <taxon>Viridiplantae</taxon>
        <taxon>Streptophyta</taxon>
        <taxon>Embryophyta</taxon>
        <taxon>Tracheophyta</taxon>
        <taxon>Spermatophyta</taxon>
        <taxon>Magnoliopsida</taxon>
        <taxon>eudicotyledons</taxon>
        <taxon>Gunneridae</taxon>
        <taxon>Pentapetalae</taxon>
        <taxon>asterids</taxon>
        <taxon>campanulids</taxon>
        <taxon>Asterales</taxon>
        <taxon>Asteraceae</taxon>
        <taxon>Cichorioideae</taxon>
        <taxon>Cichorieae</taxon>
        <taxon>Lactucinae</taxon>
        <taxon>Lactuca</taxon>
    </lineage>
</organism>